<gene>
    <name evidence="12" type="ORF">ALEPTO_LOCUS9674</name>
</gene>
<sequence>MSNIFTSFIDFVVDLPPKRRFLLLLLSTLFIVFTVLFFVFEKPILIALAPFAQQVRDLQYGYLIFSSLIIASCFPPLPGLFRSICKNYTDKLVGKDRRFAALAIAIHDEGFKIIFLIRLSPFPITYSNAFFASIRSVSFWKFTLATILTMPKLLIHVFIGSRLANLTNELDPTSRLINYLSIGIAARKAAGKGRMIEKSETERTTSESFDKESSEYLFEDEVAIMQDSGYYGEMSGVGTSKSALKHWPQQEISMYEIVK</sequence>
<evidence type="ECO:0000256" key="10">
    <source>
        <dbReference type="SAM" id="Phobius"/>
    </source>
</evidence>
<reference evidence="12" key="1">
    <citation type="submission" date="2021-06" db="EMBL/GenBank/DDBJ databases">
        <authorList>
            <person name="Kallberg Y."/>
            <person name="Tangrot J."/>
            <person name="Rosling A."/>
        </authorList>
    </citation>
    <scope>NUCLEOTIDE SEQUENCE</scope>
    <source>
        <strain evidence="12">FL130A</strain>
    </source>
</reference>
<dbReference type="GO" id="GO:0016192">
    <property type="term" value="P:vesicle-mediated transport"/>
    <property type="evidence" value="ECO:0007669"/>
    <property type="project" value="TreeGrafter"/>
</dbReference>
<evidence type="ECO:0000256" key="2">
    <source>
        <dbReference type="ARBA" id="ARBA00004653"/>
    </source>
</evidence>
<comment type="function">
    <text evidence="1">Golgi membrane protein involved in vesicular trafficking and spindle migration.</text>
</comment>
<keyword evidence="6 10" id="KW-0812">Transmembrane</keyword>
<comment type="caution">
    <text evidence="12">The sequence shown here is derived from an EMBL/GenBank/DDBJ whole genome shotgun (WGS) entry which is preliminary data.</text>
</comment>
<dbReference type="OrthoDB" id="166803at2759"/>
<dbReference type="PANTHER" id="PTHR47549:SF1">
    <property type="entry name" value="GOLGI APPARATUS MEMBRANE PROTEIN TVP38"/>
    <property type="match status" value="1"/>
</dbReference>
<evidence type="ECO:0000313" key="12">
    <source>
        <dbReference type="EMBL" id="CAG8640068.1"/>
    </source>
</evidence>
<evidence type="ECO:0000313" key="13">
    <source>
        <dbReference type="Proteomes" id="UP000789508"/>
    </source>
</evidence>
<accession>A0A9N9DKV5</accession>
<evidence type="ECO:0000256" key="3">
    <source>
        <dbReference type="ARBA" id="ARBA00008640"/>
    </source>
</evidence>
<dbReference type="GO" id="GO:0000022">
    <property type="term" value="P:mitotic spindle elongation"/>
    <property type="evidence" value="ECO:0007669"/>
    <property type="project" value="TreeGrafter"/>
</dbReference>
<name>A0A9N9DKV5_9GLOM</name>
<keyword evidence="9 10" id="KW-0472">Membrane</keyword>
<keyword evidence="7 10" id="KW-1133">Transmembrane helix</keyword>
<organism evidence="12 13">
    <name type="scientific">Ambispora leptoticha</name>
    <dbReference type="NCBI Taxonomy" id="144679"/>
    <lineage>
        <taxon>Eukaryota</taxon>
        <taxon>Fungi</taxon>
        <taxon>Fungi incertae sedis</taxon>
        <taxon>Mucoromycota</taxon>
        <taxon>Glomeromycotina</taxon>
        <taxon>Glomeromycetes</taxon>
        <taxon>Archaeosporales</taxon>
        <taxon>Ambisporaceae</taxon>
        <taxon>Ambispora</taxon>
    </lineage>
</organism>
<feature type="transmembrane region" description="Helical" evidence="10">
    <location>
        <begin position="139"/>
        <end position="159"/>
    </location>
</feature>
<comment type="subcellular location">
    <subcellularLocation>
        <location evidence="2">Golgi apparatus membrane</location>
        <topology evidence="2">Multi-pass membrane protein</topology>
    </subcellularLocation>
</comment>
<evidence type="ECO:0000256" key="9">
    <source>
        <dbReference type="ARBA" id="ARBA00023136"/>
    </source>
</evidence>
<evidence type="ECO:0000256" key="6">
    <source>
        <dbReference type="ARBA" id="ARBA00022692"/>
    </source>
</evidence>
<evidence type="ECO:0000256" key="4">
    <source>
        <dbReference type="ARBA" id="ARBA00013533"/>
    </source>
</evidence>
<feature type="domain" description="VTT" evidence="11">
    <location>
        <begin position="95"/>
        <end position="161"/>
    </location>
</feature>
<evidence type="ECO:0000259" key="11">
    <source>
        <dbReference type="Pfam" id="PF09335"/>
    </source>
</evidence>
<dbReference type="PANTHER" id="PTHR47549">
    <property type="entry name" value="GOLGI APPARATUS MEMBRANE PROTEIN TVP38-RELATED"/>
    <property type="match status" value="1"/>
</dbReference>
<dbReference type="InterPro" id="IPR051076">
    <property type="entry name" value="Golgi_membrane_TVP38/TMEM64"/>
</dbReference>
<comment type="similarity">
    <text evidence="3">Belongs to the TVP38/TMEM64 family.</text>
</comment>
<protein>
    <recommendedName>
        <fullName evidence="4">Golgi apparatus membrane protein TVP38</fullName>
    </recommendedName>
    <alternativeName>
        <fullName evidence="5">Golgi apparatus membrane protein tvp38</fullName>
    </alternativeName>
</protein>
<dbReference type="AlphaFoldDB" id="A0A9N9DKV5"/>
<dbReference type="GO" id="GO:0000139">
    <property type="term" value="C:Golgi membrane"/>
    <property type="evidence" value="ECO:0007669"/>
    <property type="project" value="UniProtKB-SubCell"/>
</dbReference>
<evidence type="ECO:0000256" key="7">
    <source>
        <dbReference type="ARBA" id="ARBA00022989"/>
    </source>
</evidence>
<proteinExistence type="inferred from homology"/>
<dbReference type="Pfam" id="PF09335">
    <property type="entry name" value="VTT_dom"/>
    <property type="match status" value="1"/>
</dbReference>
<keyword evidence="13" id="KW-1185">Reference proteome</keyword>
<evidence type="ECO:0000256" key="8">
    <source>
        <dbReference type="ARBA" id="ARBA00023034"/>
    </source>
</evidence>
<keyword evidence="8" id="KW-0333">Golgi apparatus</keyword>
<feature type="transmembrane region" description="Helical" evidence="10">
    <location>
        <begin position="60"/>
        <end position="78"/>
    </location>
</feature>
<dbReference type="Proteomes" id="UP000789508">
    <property type="component" value="Unassembled WGS sequence"/>
</dbReference>
<feature type="transmembrane region" description="Helical" evidence="10">
    <location>
        <begin position="21"/>
        <end position="40"/>
    </location>
</feature>
<evidence type="ECO:0000256" key="5">
    <source>
        <dbReference type="ARBA" id="ARBA00020673"/>
    </source>
</evidence>
<evidence type="ECO:0000256" key="1">
    <source>
        <dbReference type="ARBA" id="ARBA00002978"/>
    </source>
</evidence>
<dbReference type="EMBL" id="CAJVPS010008047">
    <property type="protein sequence ID" value="CAG8640068.1"/>
    <property type="molecule type" value="Genomic_DNA"/>
</dbReference>
<dbReference type="InterPro" id="IPR032816">
    <property type="entry name" value="VTT_dom"/>
</dbReference>